<keyword evidence="2" id="KW-1185">Reference proteome</keyword>
<comment type="caution">
    <text evidence="1">The sequence shown here is derived from an EMBL/GenBank/DDBJ whole genome shotgun (WGS) entry which is preliminary data.</text>
</comment>
<sequence length="262" mass="29571">MDGSSSDRVSLDVEQQSVDHDLGGTKLWNEQNKREFNNIKSIYLNLIQSQDEVNNLVRMSVDNDVSLPKSKAVEDKNATEKNSVDTDTPKDDVDSNKLVRSYHGNSGLEYRAPQNPWLSERTCMSSVRKPLVQVRYLPRPNQFGARWLKWLEREFTDRKVCGSNPTSASRLPLSRLGQPGSISALVLPSGGMAARHRKGVTAERFFLTSSDQLSMTKGDYRTALINVLIPHRVFHHERCNSKDSAEVITHLILYGEQRCGNN</sequence>
<evidence type="ECO:0000313" key="1">
    <source>
        <dbReference type="EMBL" id="KAG5449416.1"/>
    </source>
</evidence>
<accession>A0A3R7DAL8</accession>
<dbReference type="InParanoid" id="A0A3R7DAL8"/>
<organism evidence="1 2">
    <name type="scientific">Clonorchis sinensis</name>
    <name type="common">Chinese liver fluke</name>
    <dbReference type="NCBI Taxonomy" id="79923"/>
    <lineage>
        <taxon>Eukaryota</taxon>
        <taxon>Metazoa</taxon>
        <taxon>Spiralia</taxon>
        <taxon>Lophotrochozoa</taxon>
        <taxon>Platyhelminthes</taxon>
        <taxon>Trematoda</taxon>
        <taxon>Digenea</taxon>
        <taxon>Opisthorchiida</taxon>
        <taxon>Opisthorchiata</taxon>
        <taxon>Opisthorchiidae</taxon>
        <taxon>Clonorchis</taxon>
    </lineage>
</organism>
<protein>
    <submittedName>
        <fullName evidence="1">Uncharacterized protein</fullName>
    </submittedName>
</protein>
<evidence type="ECO:0000313" key="2">
    <source>
        <dbReference type="Proteomes" id="UP000286415"/>
    </source>
</evidence>
<dbReference type="Proteomes" id="UP000286415">
    <property type="component" value="Unassembled WGS sequence"/>
</dbReference>
<reference evidence="1 2" key="1">
    <citation type="journal article" date="2018" name="Biotechnol. Adv.">
        <title>Improved genomic resources and new bioinformatic workflow for the carcinogenic parasite Clonorchis sinensis: Biotechnological implications.</title>
        <authorList>
            <person name="Wang D."/>
            <person name="Korhonen P.K."/>
            <person name="Gasser R.B."/>
            <person name="Young N.D."/>
        </authorList>
    </citation>
    <scope>NUCLEOTIDE SEQUENCE [LARGE SCALE GENOMIC DNA]</scope>
    <source>
        <strain evidence="1">Cs-k2</strain>
    </source>
</reference>
<dbReference type="OrthoDB" id="6227366at2759"/>
<dbReference type="EMBL" id="NIRI02000042">
    <property type="protein sequence ID" value="KAG5449416.1"/>
    <property type="molecule type" value="Genomic_DNA"/>
</dbReference>
<reference evidence="1 2" key="2">
    <citation type="journal article" date="2021" name="Genomics">
        <title>High-quality reference genome for Clonorchis sinensis.</title>
        <authorList>
            <person name="Young N.D."/>
            <person name="Stroehlein A.J."/>
            <person name="Kinkar L."/>
            <person name="Wang T."/>
            <person name="Sohn W.M."/>
            <person name="Chang B.C.H."/>
            <person name="Kaur P."/>
            <person name="Weisz D."/>
            <person name="Dudchenko O."/>
            <person name="Aiden E.L."/>
            <person name="Korhonen P.K."/>
            <person name="Gasser R.B."/>
        </authorList>
    </citation>
    <scope>NUCLEOTIDE SEQUENCE [LARGE SCALE GENOMIC DNA]</scope>
    <source>
        <strain evidence="1">Cs-k2</strain>
    </source>
</reference>
<dbReference type="AlphaFoldDB" id="A0A3R7DAL8"/>
<proteinExistence type="predicted"/>
<gene>
    <name evidence="1" type="ORF">CSKR_107566</name>
</gene>
<name>A0A3R7DAL8_CLOSI</name>